<name>A0A371PJP8_9BACL</name>
<dbReference type="RefSeq" id="WP_116043279.1">
    <property type="nucleotide sequence ID" value="NZ_QUBQ01000001.1"/>
</dbReference>
<organism evidence="2 3">
    <name type="scientific">Paenibacillus paeoniae</name>
    <dbReference type="NCBI Taxonomy" id="2292705"/>
    <lineage>
        <taxon>Bacteria</taxon>
        <taxon>Bacillati</taxon>
        <taxon>Bacillota</taxon>
        <taxon>Bacilli</taxon>
        <taxon>Bacillales</taxon>
        <taxon>Paenibacillaceae</taxon>
        <taxon>Paenibacillus</taxon>
    </lineage>
</organism>
<gene>
    <name evidence="2" type="ORF">DX130_04840</name>
</gene>
<reference evidence="2 3" key="1">
    <citation type="submission" date="2018-08" db="EMBL/GenBank/DDBJ databases">
        <title>Paenibacillus sp. M4BSY-1, whole genome shotgun sequence.</title>
        <authorList>
            <person name="Tuo L."/>
        </authorList>
    </citation>
    <scope>NUCLEOTIDE SEQUENCE [LARGE SCALE GENOMIC DNA]</scope>
    <source>
        <strain evidence="2 3">M4BSY-1</strain>
    </source>
</reference>
<evidence type="ECO:0000313" key="3">
    <source>
        <dbReference type="Proteomes" id="UP000261905"/>
    </source>
</evidence>
<feature type="domain" description="Helicase XPB/Ssl2 N-terminal" evidence="1">
    <location>
        <begin position="363"/>
        <end position="484"/>
    </location>
</feature>
<dbReference type="Proteomes" id="UP000261905">
    <property type="component" value="Unassembled WGS sequence"/>
</dbReference>
<keyword evidence="3" id="KW-1185">Reference proteome</keyword>
<comment type="caution">
    <text evidence="2">The sequence shown here is derived from an EMBL/GenBank/DDBJ whole genome shotgun (WGS) entry which is preliminary data.</text>
</comment>
<sequence length="671" mass="74115">MNLAQLSDKLSSERVKQLESSTVWEAVVARGMSWQEAMLNHSAVTAAWDRLSSSAKGSLEAFMLLVGAAPVEEDKLLAALREHTALSGMEARMGLRDLQEAGIVLAAAKVWGERICFMPTDSFLLWHQLLFPCPLNEIAVPVQPLMDASGTFLGAQEPLSRRVLYMLSALVKSETAFTSKGILPKKTIQRLQEALRLEDGRLAHFAWSVARREAYPLSVAAGLAAAAAMGLLRREERGLNVDHEGLQRWSAMSDCDREEAMISWAFGYGLKGTREDVHIGAALASASAGKWYSASEVAEWGELLLHSSGAASKNGLMLDRVTRWLTFLHELGWMELAERLGALEGTGLLFRRREFSSAIDGRLIVQPTGELLVAPGSSLGMRWELELIAERIHREEPVLYRMTAHSVAAALEHGRTKEGVADFLAKASGEAELPIQLESMLEQWANRSSRYSFTEAMLLRCDTAELAEQAISLSGIAEHVLARIGEKDFIIDPAGVSELRGLLNKAGYPPRKGIVQALDDGGAGYPYIADFNETLGQTYTPLTPDRSFESAEWLYEPMTLRHYELDQTGGAAAVTILSGMDRVPTAWWRQLRSYHASTRKELIQQAVAMETAVQLNLDGKLRNFVPEQIELRGEQWAVTGKLIGDELAERSRLTPDMWEEMKLVLPSGIIM</sequence>
<dbReference type="EMBL" id="QUBQ01000001">
    <property type="protein sequence ID" value="REK76373.1"/>
    <property type="molecule type" value="Genomic_DNA"/>
</dbReference>
<accession>A0A371PJP8</accession>
<dbReference type="OrthoDB" id="2987331at2"/>
<evidence type="ECO:0000313" key="2">
    <source>
        <dbReference type="EMBL" id="REK76373.1"/>
    </source>
</evidence>
<dbReference type="AlphaFoldDB" id="A0A371PJP8"/>
<dbReference type="Pfam" id="PF13625">
    <property type="entry name" value="Helicase_C_3"/>
    <property type="match status" value="1"/>
</dbReference>
<proteinExistence type="predicted"/>
<dbReference type="InterPro" id="IPR032830">
    <property type="entry name" value="XPB/Ssl2_N"/>
</dbReference>
<protein>
    <recommendedName>
        <fullName evidence="1">Helicase XPB/Ssl2 N-terminal domain-containing protein</fullName>
    </recommendedName>
</protein>
<evidence type="ECO:0000259" key="1">
    <source>
        <dbReference type="Pfam" id="PF13625"/>
    </source>
</evidence>